<protein>
    <recommendedName>
        <fullName evidence="7">Endonuclease/exonuclease/phosphatase domain-containing protein</fullName>
    </recommendedName>
</protein>
<dbReference type="HOGENOM" id="CLU_043335_2_1_1"/>
<keyword evidence="2" id="KW-0540">Nuclease</keyword>
<evidence type="ECO:0000256" key="3">
    <source>
        <dbReference type="ARBA" id="ARBA00022759"/>
    </source>
</evidence>
<evidence type="ECO:0000256" key="4">
    <source>
        <dbReference type="ARBA" id="ARBA00022801"/>
    </source>
</evidence>
<dbReference type="InterPro" id="IPR016202">
    <property type="entry name" value="DNase_I"/>
</dbReference>
<evidence type="ECO:0000259" key="7">
    <source>
        <dbReference type="Pfam" id="PF03372"/>
    </source>
</evidence>
<reference evidence="8" key="3">
    <citation type="submission" date="2025-09" db="UniProtKB">
        <authorList>
            <consortium name="Ensembl"/>
        </authorList>
    </citation>
    <scope>IDENTIFICATION</scope>
</reference>
<evidence type="ECO:0000256" key="2">
    <source>
        <dbReference type="ARBA" id="ARBA00022722"/>
    </source>
</evidence>
<dbReference type="InterPro" id="IPR036691">
    <property type="entry name" value="Endo/exonu/phosph_ase_sf"/>
</dbReference>
<dbReference type="GO" id="GO:0006308">
    <property type="term" value="P:DNA catabolic process"/>
    <property type="evidence" value="ECO:0000318"/>
    <property type="project" value="GO_Central"/>
</dbReference>
<accession>F6PSD9</accession>
<evidence type="ECO:0000313" key="8">
    <source>
        <dbReference type="Ensembl" id="ENSMODP00000010889.3"/>
    </source>
</evidence>
<keyword evidence="6" id="KW-1015">Disulfide bond</keyword>
<dbReference type="PANTHER" id="PTHR11371">
    <property type="entry name" value="DEOXYRIBONUCLEASE"/>
    <property type="match status" value="1"/>
</dbReference>
<dbReference type="PIRSF" id="PIRSF000988">
    <property type="entry name" value="DNase_I_euk"/>
    <property type="match status" value="1"/>
</dbReference>
<feature type="domain" description="Endonuclease/exonuclease/phosphatase" evidence="7">
    <location>
        <begin position="51"/>
        <end position="304"/>
    </location>
</feature>
<dbReference type="Pfam" id="PF03372">
    <property type="entry name" value="Exo_endo_phos"/>
    <property type="match status" value="1"/>
</dbReference>
<dbReference type="GO" id="GO:0005634">
    <property type="term" value="C:nucleus"/>
    <property type="evidence" value="ECO:0000318"/>
    <property type="project" value="GO_Central"/>
</dbReference>
<proteinExistence type="inferred from homology"/>
<dbReference type="SMART" id="SM00476">
    <property type="entry name" value="DNaseIc"/>
    <property type="match status" value="1"/>
</dbReference>
<dbReference type="PRINTS" id="PR00130">
    <property type="entry name" value="DNASEI"/>
</dbReference>
<dbReference type="Bgee" id="ENSMODG00000008752">
    <property type="expression patterns" value="Expressed in hindlimb bud and 6 other cell types or tissues"/>
</dbReference>
<dbReference type="eggNOG" id="ENOG502QPNY">
    <property type="taxonomic scope" value="Eukaryota"/>
</dbReference>
<dbReference type="SUPFAM" id="SSF56219">
    <property type="entry name" value="DNase I-like"/>
    <property type="match status" value="1"/>
</dbReference>
<organism evidence="8 9">
    <name type="scientific">Monodelphis domestica</name>
    <name type="common">Gray short-tailed opossum</name>
    <dbReference type="NCBI Taxonomy" id="13616"/>
    <lineage>
        <taxon>Eukaryota</taxon>
        <taxon>Metazoa</taxon>
        <taxon>Chordata</taxon>
        <taxon>Craniata</taxon>
        <taxon>Vertebrata</taxon>
        <taxon>Euteleostomi</taxon>
        <taxon>Mammalia</taxon>
        <taxon>Metatheria</taxon>
        <taxon>Didelphimorphia</taxon>
        <taxon>Didelphidae</taxon>
        <taxon>Monodelphis</taxon>
    </lineage>
</organism>
<dbReference type="Gene3D" id="3.60.10.10">
    <property type="entry name" value="Endonuclease/exonuclease/phosphatase"/>
    <property type="match status" value="1"/>
</dbReference>
<feature type="active site" evidence="5">
    <location>
        <position position="185"/>
    </location>
</feature>
<evidence type="ECO:0000256" key="1">
    <source>
        <dbReference type="ARBA" id="ARBA00007359"/>
    </source>
</evidence>
<dbReference type="Ensembl" id="ENSMODT00000011105.3">
    <property type="protein sequence ID" value="ENSMODP00000010889.3"/>
    <property type="gene ID" value="ENSMODG00000008752.3"/>
</dbReference>
<reference evidence="8 9" key="1">
    <citation type="journal article" date="2007" name="Nature">
        <title>Genome of the marsupial Monodelphis domestica reveals innovation in non-coding sequences.</title>
        <authorList>
            <person name="Mikkelsen T.S."/>
            <person name="Wakefield M.J."/>
            <person name="Aken B."/>
            <person name="Amemiya C.T."/>
            <person name="Chang J.L."/>
            <person name="Duke S."/>
            <person name="Garber M."/>
            <person name="Gentles A.J."/>
            <person name="Goodstadt L."/>
            <person name="Heger A."/>
            <person name="Jurka J."/>
            <person name="Kamal M."/>
            <person name="Mauceli E."/>
            <person name="Searle S.M."/>
            <person name="Sharpe T."/>
            <person name="Baker M.L."/>
            <person name="Batzer M.A."/>
            <person name="Benos P.V."/>
            <person name="Belov K."/>
            <person name="Clamp M."/>
            <person name="Cook A."/>
            <person name="Cuff J."/>
            <person name="Das R."/>
            <person name="Davidow L."/>
            <person name="Deakin J.E."/>
            <person name="Fazzari M.J."/>
            <person name="Glass J.L."/>
            <person name="Grabherr M."/>
            <person name="Greally J.M."/>
            <person name="Gu W."/>
            <person name="Hore T.A."/>
            <person name="Huttley G.A."/>
            <person name="Kleber M."/>
            <person name="Jirtle R.L."/>
            <person name="Koina E."/>
            <person name="Lee J.T."/>
            <person name="Mahony S."/>
            <person name="Marra M.A."/>
            <person name="Miller R.D."/>
            <person name="Nicholls R.D."/>
            <person name="Oda M."/>
            <person name="Papenfuss A.T."/>
            <person name="Parra Z.E."/>
            <person name="Pollock D.D."/>
            <person name="Ray D.A."/>
            <person name="Schein J.E."/>
            <person name="Speed T.P."/>
            <person name="Thompson K."/>
            <person name="VandeBerg J.L."/>
            <person name="Wade C.M."/>
            <person name="Walker J.A."/>
            <person name="Waters P.D."/>
            <person name="Webber C."/>
            <person name="Weidman J.R."/>
            <person name="Xie X."/>
            <person name="Zody M.C."/>
            <person name="Baldwin J."/>
            <person name="Abdouelleil A."/>
            <person name="Abdulkadir J."/>
            <person name="Abebe A."/>
            <person name="Abera B."/>
            <person name="Abreu J."/>
            <person name="Acer S.C."/>
            <person name="Aftuck L."/>
            <person name="Alexander A."/>
            <person name="An P."/>
            <person name="Anderson E."/>
            <person name="Anderson S."/>
            <person name="Arachi H."/>
            <person name="Azer M."/>
            <person name="Bachantsang P."/>
            <person name="Barry A."/>
            <person name="Bayul T."/>
            <person name="Berlin A."/>
            <person name="Bessette D."/>
            <person name="Bloom T."/>
            <person name="Bloom T."/>
            <person name="Boguslavskiy L."/>
            <person name="Bonnet C."/>
            <person name="Boukhgalter B."/>
            <person name="Bourzgui I."/>
            <person name="Brown A."/>
            <person name="Cahill P."/>
            <person name="Channer S."/>
            <person name="Cheshatsang Y."/>
            <person name="Chuda L."/>
            <person name="Citroen M."/>
            <person name="Collymore A."/>
            <person name="Cooke P."/>
            <person name="Costello M."/>
            <person name="D'Aco K."/>
            <person name="Daza R."/>
            <person name="De Haan G."/>
            <person name="DeGray S."/>
            <person name="DeMaso C."/>
            <person name="Dhargay N."/>
            <person name="Dooley K."/>
            <person name="Dooley E."/>
            <person name="Doricent M."/>
            <person name="Dorje P."/>
            <person name="Dorjee K."/>
            <person name="Dupes A."/>
            <person name="Elong R."/>
            <person name="Falk J."/>
            <person name="Farina A."/>
            <person name="Faro S."/>
            <person name="Ferguson D."/>
            <person name="Fisher S."/>
            <person name="Foley C.D."/>
            <person name="Franke A."/>
            <person name="Friedrich D."/>
            <person name="Gadbois L."/>
            <person name="Gearin G."/>
            <person name="Gearin C.R."/>
            <person name="Giannoukos G."/>
            <person name="Goode T."/>
            <person name="Graham J."/>
            <person name="Grandbois E."/>
            <person name="Grewal S."/>
            <person name="Gyaltsen K."/>
            <person name="Hafez N."/>
            <person name="Hagos B."/>
            <person name="Hall J."/>
            <person name="Henson C."/>
            <person name="Hollinger A."/>
            <person name="Honan T."/>
            <person name="Huard M.D."/>
            <person name="Hughes L."/>
            <person name="Hurhula B."/>
            <person name="Husby M.E."/>
            <person name="Kamat A."/>
            <person name="Kanga B."/>
            <person name="Kashin S."/>
            <person name="Khazanovich D."/>
            <person name="Kisner P."/>
            <person name="Lance K."/>
            <person name="Lara M."/>
            <person name="Lee W."/>
            <person name="Lennon N."/>
            <person name="Letendre F."/>
            <person name="LeVine R."/>
            <person name="Lipovsky A."/>
            <person name="Liu X."/>
            <person name="Liu J."/>
            <person name="Liu S."/>
            <person name="Lokyitsang T."/>
            <person name="Lokyitsang Y."/>
            <person name="Lubonja R."/>
            <person name="Lui A."/>
            <person name="MacDonald P."/>
            <person name="Magnisalis V."/>
            <person name="Maru K."/>
            <person name="Matthews C."/>
            <person name="McCusker W."/>
            <person name="McDonough S."/>
            <person name="Mehta T."/>
            <person name="Meldrim J."/>
            <person name="Meneus L."/>
            <person name="Mihai O."/>
            <person name="Mihalev A."/>
            <person name="Mihova T."/>
            <person name="Mittelman R."/>
            <person name="Mlenga V."/>
            <person name="Montmayeur A."/>
            <person name="Mulrain L."/>
            <person name="Navidi A."/>
            <person name="Naylor J."/>
            <person name="Negash T."/>
            <person name="Nguyen T."/>
            <person name="Nguyen N."/>
            <person name="Nicol R."/>
            <person name="Norbu C."/>
            <person name="Norbu N."/>
            <person name="Novod N."/>
            <person name="O'Neill B."/>
            <person name="Osman S."/>
            <person name="Markiewicz E."/>
            <person name="Oyono O.L."/>
            <person name="Patti C."/>
            <person name="Phunkhang P."/>
            <person name="Pierre F."/>
            <person name="Priest M."/>
            <person name="Raghuraman S."/>
            <person name="Rege F."/>
            <person name="Reyes R."/>
            <person name="Rise C."/>
            <person name="Rogov P."/>
            <person name="Ross K."/>
            <person name="Ryan E."/>
            <person name="Settipalli S."/>
            <person name="Shea T."/>
            <person name="Sherpa N."/>
            <person name="Shi L."/>
            <person name="Shih D."/>
            <person name="Sparrow T."/>
            <person name="Spaulding J."/>
            <person name="Stalker J."/>
            <person name="Stange-Thomann N."/>
            <person name="Stavropoulos S."/>
            <person name="Stone C."/>
            <person name="Strader C."/>
            <person name="Tesfaye S."/>
            <person name="Thomson T."/>
            <person name="Thoulutsang Y."/>
            <person name="Thoulutsang D."/>
            <person name="Topham K."/>
            <person name="Topping I."/>
            <person name="Tsamla T."/>
            <person name="Vassiliev H."/>
            <person name="Vo A."/>
            <person name="Wangchuk T."/>
            <person name="Wangdi T."/>
            <person name="Weiand M."/>
            <person name="Wilkinson J."/>
            <person name="Wilson A."/>
            <person name="Yadav S."/>
            <person name="Young G."/>
            <person name="Yu Q."/>
            <person name="Zembek L."/>
            <person name="Zhong D."/>
            <person name="Zimmer A."/>
            <person name="Zwirko Z."/>
            <person name="Jaffe D.B."/>
            <person name="Alvarez P."/>
            <person name="Brockman W."/>
            <person name="Butler J."/>
            <person name="Chin C."/>
            <person name="Gnerre S."/>
            <person name="MacCallum I."/>
            <person name="Graves J.A."/>
            <person name="Ponting C.P."/>
            <person name="Breen M."/>
            <person name="Samollow P.B."/>
            <person name="Lander E.S."/>
            <person name="Lindblad-Toh K."/>
        </authorList>
    </citation>
    <scope>NUCLEOTIDE SEQUENCE [LARGE SCALE GENOMIC DNA]</scope>
</reference>
<keyword evidence="9" id="KW-1185">Reference proteome</keyword>
<evidence type="ECO:0000313" key="9">
    <source>
        <dbReference type="Proteomes" id="UP000002280"/>
    </source>
</evidence>
<keyword evidence="4" id="KW-0378">Hydrolase</keyword>
<dbReference type="GO" id="GO:0003677">
    <property type="term" value="F:DNA binding"/>
    <property type="evidence" value="ECO:0000318"/>
    <property type="project" value="GO_Central"/>
</dbReference>
<dbReference type="InterPro" id="IPR005135">
    <property type="entry name" value="Endo/exonuclease/phosphatase"/>
</dbReference>
<sequence length="321" mass="36352">MPPKTSPPLFPRAIPDLRYLQRAPCSWLPLLLLLLSGQLQLLSCATLRICAFNIQSFGEAKAKRPEIMRVLVKVISRCDICLVQEVRDSKGTAMSLLLQELNRCRDLGADPGHLYEVLESRRLGLGSYKEQNVFVYRADVVSIMDSYQVPEAEPSQEEAFLRGPFVARFCWPDSGSCNLVLLSHHACPRNAPRELDQLYRVVQDLKRLWDVQDVMLLGDFNAGCTFVPPEAWPGIRLWHHPDFHWLIGDQVDTTVSRRTHCAYDRIIVHGKALLQAVVPGSAKTFNFQKELGMSEEEALQVSDHYPVEVCLHTTPVGHQEL</sequence>
<reference evidence="8" key="2">
    <citation type="submission" date="2025-08" db="UniProtKB">
        <authorList>
            <consortium name="Ensembl"/>
        </authorList>
    </citation>
    <scope>IDENTIFICATION</scope>
</reference>
<name>F6PSD9_MONDO</name>
<evidence type="ECO:0000256" key="5">
    <source>
        <dbReference type="PIRSR" id="PIRSR000988-1"/>
    </source>
</evidence>
<dbReference type="InParanoid" id="F6PSD9"/>
<dbReference type="GeneTree" id="ENSGT00950000182846"/>
<dbReference type="PANTHER" id="PTHR11371:SF11">
    <property type="entry name" value="DEOXYRIBONUCLEASE"/>
    <property type="match status" value="1"/>
</dbReference>
<feature type="active site" evidence="5">
    <location>
        <position position="130"/>
    </location>
</feature>
<dbReference type="OMA" id="KEHYQYP"/>
<dbReference type="AlphaFoldDB" id="F6PSD9"/>
<evidence type="ECO:0000256" key="6">
    <source>
        <dbReference type="PIRSR" id="PIRSR000988-2"/>
    </source>
</evidence>
<dbReference type="CDD" id="cd10282">
    <property type="entry name" value="DNase1"/>
    <property type="match status" value="1"/>
</dbReference>
<dbReference type="Proteomes" id="UP000002280">
    <property type="component" value="Chromosome X"/>
</dbReference>
<dbReference type="STRING" id="13616.ENSMODP00000010889"/>
<keyword evidence="3" id="KW-0255">Endonuclease</keyword>
<dbReference type="GO" id="GO:0004530">
    <property type="term" value="F:deoxyribonuclease I activity"/>
    <property type="evidence" value="ECO:0000318"/>
    <property type="project" value="GO_Central"/>
</dbReference>
<comment type="similarity">
    <text evidence="1">Belongs to the DNase I family.</text>
</comment>
<feature type="disulfide bond" description="Essential for enzymatic activity" evidence="6">
    <location>
        <begin position="224"/>
        <end position="261"/>
    </location>
</feature>